<dbReference type="GO" id="GO:0042834">
    <property type="term" value="F:peptidoglycan binding"/>
    <property type="evidence" value="ECO:0007669"/>
    <property type="project" value="InterPro"/>
</dbReference>
<keyword evidence="7" id="KW-0482">Metalloprotease</keyword>
<evidence type="ECO:0000259" key="10">
    <source>
        <dbReference type="Pfam" id="PF01551"/>
    </source>
</evidence>
<evidence type="ECO:0000256" key="1">
    <source>
        <dbReference type="ARBA" id="ARBA00001947"/>
    </source>
</evidence>
<proteinExistence type="predicted"/>
<dbReference type="CDD" id="cd12797">
    <property type="entry name" value="M23_peptidase"/>
    <property type="match status" value="1"/>
</dbReference>
<dbReference type="InterPro" id="IPR050570">
    <property type="entry name" value="Cell_wall_metabolism_enzyme"/>
</dbReference>
<evidence type="ECO:0000313" key="13">
    <source>
        <dbReference type="EMBL" id="TDR35577.1"/>
    </source>
</evidence>
<comment type="cofactor">
    <cofactor evidence="1">
        <name>Zn(2+)</name>
        <dbReference type="ChEBI" id="CHEBI:29105"/>
    </cofactor>
</comment>
<evidence type="ECO:0000256" key="4">
    <source>
        <dbReference type="ARBA" id="ARBA00022723"/>
    </source>
</evidence>
<dbReference type="Gene3D" id="2.70.70.10">
    <property type="entry name" value="Glucose Permease (Domain IIA)"/>
    <property type="match status" value="1"/>
</dbReference>
<feature type="domain" description="Opacity-associated protein A LysM-like" evidence="11">
    <location>
        <begin position="141"/>
        <end position="209"/>
    </location>
</feature>
<dbReference type="InterPro" id="IPR045834">
    <property type="entry name" value="Csd3_N2"/>
</dbReference>
<dbReference type="EMBL" id="SNZH01000035">
    <property type="protein sequence ID" value="TDR35577.1"/>
    <property type="molecule type" value="Genomic_DNA"/>
</dbReference>
<dbReference type="InterPro" id="IPR007340">
    <property type="entry name" value="LysM_Opacity-associatedA"/>
</dbReference>
<feature type="transmembrane region" description="Helical" evidence="9">
    <location>
        <begin position="69"/>
        <end position="90"/>
    </location>
</feature>
<feature type="compositionally biased region" description="Polar residues" evidence="8">
    <location>
        <begin position="13"/>
        <end position="22"/>
    </location>
</feature>
<evidence type="ECO:0000256" key="5">
    <source>
        <dbReference type="ARBA" id="ARBA00022801"/>
    </source>
</evidence>
<dbReference type="SUPFAM" id="SSF51261">
    <property type="entry name" value="Duplicated hybrid motif"/>
    <property type="match status" value="1"/>
</dbReference>
<keyword evidence="9" id="KW-1133">Transmembrane helix</keyword>
<dbReference type="Gene3D" id="3.10.450.350">
    <property type="match status" value="2"/>
</dbReference>
<comment type="subcellular location">
    <subcellularLocation>
        <location evidence="2">Cell envelope</location>
    </subcellularLocation>
</comment>
<dbReference type="GO" id="GO:0004222">
    <property type="term" value="F:metalloendopeptidase activity"/>
    <property type="evidence" value="ECO:0007669"/>
    <property type="project" value="TreeGrafter"/>
</dbReference>
<dbReference type="GO" id="GO:0006508">
    <property type="term" value="P:proteolysis"/>
    <property type="evidence" value="ECO:0007669"/>
    <property type="project" value="UniProtKB-KW"/>
</dbReference>
<dbReference type="Pfam" id="PF04225">
    <property type="entry name" value="LysM_OapA"/>
    <property type="match status" value="1"/>
</dbReference>
<accession>A0A4V3DKS0</accession>
<dbReference type="InterPro" id="IPR011055">
    <property type="entry name" value="Dup_hybrid_motif"/>
</dbReference>
<keyword evidence="3" id="KW-0645">Protease</keyword>
<evidence type="ECO:0000313" key="14">
    <source>
        <dbReference type="Proteomes" id="UP000295293"/>
    </source>
</evidence>
<dbReference type="Proteomes" id="UP000295293">
    <property type="component" value="Unassembled WGS sequence"/>
</dbReference>
<keyword evidence="9" id="KW-0472">Membrane</keyword>
<dbReference type="GO" id="GO:0046872">
    <property type="term" value="F:metal ion binding"/>
    <property type="evidence" value="ECO:0007669"/>
    <property type="project" value="UniProtKB-KW"/>
</dbReference>
<organism evidence="13 14">
    <name type="scientific">Tahibacter aquaticus</name>
    <dbReference type="NCBI Taxonomy" id="520092"/>
    <lineage>
        <taxon>Bacteria</taxon>
        <taxon>Pseudomonadati</taxon>
        <taxon>Pseudomonadota</taxon>
        <taxon>Gammaproteobacteria</taxon>
        <taxon>Lysobacterales</taxon>
        <taxon>Rhodanobacteraceae</taxon>
        <taxon>Tahibacter</taxon>
    </lineage>
</organism>
<keyword evidence="14" id="KW-1185">Reference proteome</keyword>
<feature type="region of interest" description="Disordered" evidence="8">
    <location>
        <begin position="1"/>
        <end position="28"/>
    </location>
</feature>
<evidence type="ECO:0000256" key="2">
    <source>
        <dbReference type="ARBA" id="ARBA00004196"/>
    </source>
</evidence>
<protein>
    <submittedName>
        <fullName evidence="13">Murein DD-endopeptidase MepM/ murein hydrolase activator NlpD</fullName>
    </submittedName>
</protein>
<gene>
    <name evidence="13" type="ORF">DFR29_13515</name>
</gene>
<keyword evidence="9" id="KW-0812">Transmembrane</keyword>
<comment type="caution">
    <text evidence="13">The sequence shown here is derived from an EMBL/GenBank/DDBJ whole genome shotgun (WGS) entry which is preliminary data.</text>
</comment>
<dbReference type="OrthoDB" id="9805070at2"/>
<reference evidence="13 14" key="1">
    <citation type="submission" date="2019-03" db="EMBL/GenBank/DDBJ databases">
        <title>Genomic Encyclopedia of Type Strains, Phase IV (KMG-IV): sequencing the most valuable type-strain genomes for metagenomic binning, comparative biology and taxonomic classification.</title>
        <authorList>
            <person name="Goeker M."/>
        </authorList>
    </citation>
    <scope>NUCLEOTIDE SEQUENCE [LARGE SCALE GENOMIC DNA]</scope>
    <source>
        <strain evidence="13 14">DSM 21667</strain>
    </source>
</reference>
<dbReference type="Pfam" id="PF01551">
    <property type="entry name" value="Peptidase_M23"/>
    <property type="match status" value="1"/>
</dbReference>
<evidence type="ECO:0000259" key="12">
    <source>
        <dbReference type="Pfam" id="PF19425"/>
    </source>
</evidence>
<evidence type="ECO:0000256" key="9">
    <source>
        <dbReference type="SAM" id="Phobius"/>
    </source>
</evidence>
<dbReference type="InterPro" id="IPR016047">
    <property type="entry name" value="M23ase_b-sheet_dom"/>
</dbReference>
<keyword evidence="5 13" id="KW-0378">Hydrolase</keyword>
<evidence type="ECO:0000256" key="8">
    <source>
        <dbReference type="SAM" id="MobiDB-lite"/>
    </source>
</evidence>
<evidence type="ECO:0000256" key="6">
    <source>
        <dbReference type="ARBA" id="ARBA00022833"/>
    </source>
</evidence>
<keyword evidence="6" id="KW-0862">Zinc</keyword>
<name>A0A4V3DKS0_9GAMM</name>
<evidence type="ECO:0000256" key="7">
    <source>
        <dbReference type="ARBA" id="ARBA00023049"/>
    </source>
</evidence>
<evidence type="ECO:0000256" key="3">
    <source>
        <dbReference type="ARBA" id="ARBA00022670"/>
    </source>
</evidence>
<feature type="domain" description="Csd3-like second N-terminal" evidence="12">
    <location>
        <begin position="234"/>
        <end position="353"/>
    </location>
</feature>
<keyword evidence="4" id="KW-0479">Metal-binding</keyword>
<dbReference type="AlphaFoldDB" id="A0A4V3DKS0"/>
<feature type="domain" description="M23ase beta-sheet core" evidence="10">
    <location>
        <begin position="366"/>
        <end position="462"/>
    </location>
</feature>
<sequence length="504" mass="55589">MTRLWYGPFDGNATVTDSPTPHSSRRSNRRLALRRRALRKHFQFYSKCKNWALAQNVSVSPISWRREHWVLASVAVAFTVIVGMIMPTWARAMKSEGEVPSVTTLSLPLPALSADAQSADDKALAGLAAAGMVPGMENDAWKIAIVRTGQSLADIFHELGLSPTELQRLVNANVDNGAFRRIHPGDEFAFRIDGAGKLQALRFDRDDHTRVVLRLDASGVHSEVAERALERRVHVAHGSIKSSLFEAGDSAGMTDSMTLKLAQAFGYDIDFAQDLRVGDTFTVIYNDVYREGERLRDGDIIGATFINGGRRFTAFRYEDGEGTVSFYSEDGRPLKTSFLRTPVEFTRISSRFSAGRMHPVLGKMRAHKGVDYAAPTGTPIYAAGDAKVEFRGVKNGFGNVVILQHGGQYSTVYGHMSRFAAGLSGGQRVRQGQLIGYVGMTGLATGPHLHYEFRINGQHRDPLSVTLPKPEPLPATELAKFKQLTQPMLAQLKRYEDPRLALAK</sequence>
<dbReference type="GO" id="GO:0030313">
    <property type="term" value="C:cell envelope"/>
    <property type="evidence" value="ECO:0007669"/>
    <property type="project" value="UniProtKB-SubCell"/>
</dbReference>
<dbReference type="Pfam" id="PF19425">
    <property type="entry name" value="Csd3_N2"/>
    <property type="match status" value="1"/>
</dbReference>
<evidence type="ECO:0000259" key="11">
    <source>
        <dbReference type="Pfam" id="PF04225"/>
    </source>
</evidence>
<dbReference type="PANTHER" id="PTHR21666:SF288">
    <property type="entry name" value="CELL DIVISION PROTEIN YTFB"/>
    <property type="match status" value="1"/>
</dbReference>
<dbReference type="FunFam" id="2.70.70.10:FF:000002">
    <property type="entry name" value="Murein DD-endopeptidase MepM"/>
    <property type="match status" value="1"/>
</dbReference>
<dbReference type="PANTHER" id="PTHR21666">
    <property type="entry name" value="PEPTIDASE-RELATED"/>
    <property type="match status" value="1"/>
</dbReference>